<evidence type="ECO:0000313" key="3">
    <source>
        <dbReference type="Proteomes" id="UP001604002"/>
    </source>
</evidence>
<comment type="caution">
    <text evidence="2">The sequence shown here is derived from an EMBL/GenBank/DDBJ whole genome shotgun (WGS) entry which is preliminary data.</text>
</comment>
<sequence length="256" mass="27993">MSALAHALAEEGRFDDIFTQVARLQAERDAARAQVTALQEANNRAVEEIRAARHGSDHLRERICALALALNPPDFQPRTDLFVQACFGAEIAADRLERGDRAAEEFFEMLQAAGYPRERLPSIIAYVWSRPVGELHQEVGGVMVTLAAFCQAHGLDMHEEGEVELARVWTKIETIRAKHAAKPTGSTLPQLWPVAEGETYVPAGQLDRDIGILLAQIDWLAECSGEGPEGEDAALIAQIRSDHEARMAGIHASGEA</sequence>
<dbReference type="RefSeq" id="WP_393990830.1">
    <property type="nucleotide sequence ID" value="NZ_JBAFVH010000001.1"/>
</dbReference>
<evidence type="ECO:0000256" key="1">
    <source>
        <dbReference type="SAM" id="Coils"/>
    </source>
</evidence>
<accession>A0ABW6ZSA5</accession>
<evidence type="ECO:0000313" key="2">
    <source>
        <dbReference type="EMBL" id="MFG1370742.1"/>
    </source>
</evidence>
<dbReference type="Proteomes" id="UP001604002">
    <property type="component" value="Unassembled WGS sequence"/>
</dbReference>
<feature type="coiled-coil region" evidence="1">
    <location>
        <begin position="21"/>
        <end position="48"/>
    </location>
</feature>
<protein>
    <submittedName>
        <fullName evidence="2">Uncharacterized protein</fullName>
    </submittedName>
</protein>
<keyword evidence="3" id="KW-1185">Reference proteome</keyword>
<gene>
    <name evidence="2" type="ORF">V5F32_01035</name>
</gene>
<organism evidence="2 3">
    <name type="scientific">Xanthobacter oligotrophicus</name>
    <dbReference type="NCBI Taxonomy" id="2607286"/>
    <lineage>
        <taxon>Bacteria</taxon>
        <taxon>Pseudomonadati</taxon>
        <taxon>Pseudomonadota</taxon>
        <taxon>Alphaproteobacteria</taxon>
        <taxon>Hyphomicrobiales</taxon>
        <taxon>Xanthobacteraceae</taxon>
        <taxon>Xanthobacter</taxon>
    </lineage>
</organism>
<proteinExistence type="predicted"/>
<keyword evidence="1" id="KW-0175">Coiled coil</keyword>
<dbReference type="EMBL" id="JBAFVH010000001">
    <property type="protein sequence ID" value="MFG1370742.1"/>
    <property type="molecule type" value="Genomic_DNA"/>
</dbReference>
<reference evidence="2 3" key="1">
    <citation type="submission" date="2024-02" db="EMBL/GenBank/DDBJ databases">
        <title>Expansion and revision of Xanthobacter and proposal of Roseixanthobacter gen. nov.</title>
        <authorList>
            <person name="Soltysiak M.P.M."/>
            <person name="Jalihal A."/>
            <person name="Ory A."/>
            <person name="Chrisophersen C."/>
            <person name="Lee A.D."/>
            <person name="Boulton J."/>
            <person name="Springer M."/>
        </authorList>
    </citation>
    <scope>NUCLEOTIDE SEQUENCE [LARGE SCALE GENOMIC DNA]</scope>
    <source>
        <strain evidence="2 3">23A</strain>
    </source>
</reference>
<name>A0ABW6ZSA5_9HYPH</name>